<keyword evidence="4" id="KW-1185">Reference proteome</keyword>
<dbReference type="PROSITE" id="PS50005">
    <property type="entry name" value="TPR"/>
    <property type="match status" value="2"/>
</dbReference>
<evidence type="ECO:0008006" key="5">
    <source>
        <dbReference type="Google" id="ProtNLM"/>
    </source>
</evidence>
<dbReference type="RefSeq" id="WP_379051765.1">
    <property type="nucleotide sequence ID" value="NZ_JBHUIK010000002.1"/>
</dbReference>
<gene>
    <name evidence="3" type="ORF">ACFSKK_12125</name>
</gene>
<name>A0ABW5BY32_9BACI</name>
<keyword evidence="1" id="KW-0802">TPR repeat</keyword>
<sequence length="642" mass="73261">MSFRKREDLLESLMKTNPFMNKAKKVINKKVAQYTQPQLNNMEAATTKTRNQQVKEQTTSNHVPTKIKKEEDLSNKTSKSPVQSQSPLEEAIKDHDAGIKGNKLAVKKAYSSLKEFSKKQPKNLEIKAYYGSATTLLARDANSVTDKMKYALEGLKQLDEVVETSPDLVLARFLRGNVCYRLPELYFQRTSTAIEDFSYLVTAFEGNSSILSEAEYTEVLKNLVEACKRTNQLEKATNYQEKLKALKHGGNFNEAEDKAKPVDNNYEVSNEGLTDEAMEYYQKALYGDADDVKEALNFFDVFVLTNPSPEVEMIHIDLQSMQGRDSINTYEMFGSAIKSMKAMDSLINEHPSLHELRAIRSRHCLRLPELFFRRAAIAVSDIETLLKAEDYLKETGADTHHQLLFDLGFAYEKLDMLDAAHETWNKLLKLRPSKDIKERVQEKLTIHSYKEIDLRTLSTVTKEKLYEAAKEMHHLGAKGSKAAAKQSLEAWEKAKDAFPDCEIAKTYYAASVALKGKFASDPQEMFGETIKGLKLLKSCIKSDDPELKYLRGCIYMCLPEGFFHTSDKAAKDFKSVKSAYENNRENAPITKEQYLKLLYDLGHLYKKTSFIDKAMKTWKTLMKEDPHSEYARRIAHQVGEEE</sequence>
<dbReference type="SMART" id="SM00028">
    <property type="entry name" value="TPR"/>
    <property type="match status" value="2"/>
</dbReference>
<evidence type="ECO:0000256" key="1">
    <source>
        <dbReference type="PROSITE-ProRule" id="PRU00339"/>
    </source>
</evidence>
<proteinExistence type="predicted"/>
<feature type="region of interest" description="Disordered" evidence="2">
    <location>
        <begin position="46"/>
        <end position="90"/>
    </location>
</feature>
<dbReference type="SUPFAM" id="SSF48452">
    <property type="entry name" value="TPR-like"/>
    <property type="match status" value="2"/>
</dbReference>
<evidence type="ECO:0000256" key="2">
    <source>
        <dbReference type="SAM" id="MobiDB-lite"/>
    </source>
</evidence>
<dbReference type="Proteomes" id="UP001597318">
    <property type="component" value="Unassembled WGS sequence"/>
</dbReference>
<reference evidence="4" key="1">
    <citation type="journal article" date="2019" name="Int. J. Syst. Evol. Microbiol.">
        <title>The Global Catalogue of Microorganisms (GCM) 10K type strain sequencing project: providing services to taxonomists for standard genome sequencing and annotation.</title>
        <authorList>
            <consortium name="The Broad Institute Genomics Platform"/>
            <consortium name="The Broad Institute Genome Sequencing Center for Infectious Disease"/>
            <person name="Wu L."/>
            <person name="Ma J."/>
        </authorList>
    </citation>
    <scope>NUCLEOTIDE SEQUENCE [LARGE SCALE GENOMIC DNA]</scope>
    <source>
        <strain evidence="4">CGMCC 1.15474</strain>
    </source>
</reference>
<organism evidence="3 4">
    <name type="scientific">Metabacillus endolithicus</name>
    <dbReference type="NCBI Taxonomy" id="1535204"/>
    <lineage>
        <taxon>Bacteria</taxon>
        <taxon>Bacillati</taxon>
        <taxon>Bacillota</taxon>
        <taxon>Bacilli</taxon>
        <taxon>Bacillales</taxon>
        <taxon>Bacillaceae</taxon>
        <taxon>Metabacillus</taxon>
    </lineage>
</organism>
<dbReference type="EMBL" id="JBHUIK010000002">
    <property type="protein sequence ID" value="MFD2214430.1"/>
    <property type="molecule type" value="Genomic_DNA"/>
</dbReference>
<feature type="repeat" description="TPR" evidence="1">
    <location>
        <begin position="595"/>
        <end position="628"/>
    </location>
</feature>
<protein>
    <recommendedName>
        <fullName evidence="5">Tetratricopeptide repeat protein</fullName>
    </recommendedName>
</protein>
<feature type="repeat" description="TPR" evidence="1">
    <location>
        <begin position="401"/>
        <end position="434"/>
    </location>
</feature>
<comment type="caution">
    <text evidence="3">The sequence shown here is derived from an EMBL/GenBank/DDBJ whole genome shotgun (WGS) entry which is preliminary data.</text>
</comment>
<feature type="compositionally biased region" description="Polar residues" evidence="2">
    <location>
        <begin position="75"/>
        <end position="87"/>
    </location>
</feature>
<dbReference type="Gene3D" id="1.25.40.10">
    <property type="entry name" value="Tetratricopeptide repeat domain"/>
    <property type="match status" value="2"/>
</dbReference>
<dbReference type="InterPro" id="IPR011990">
    <property type="entry name" value="TPR-like_helical_dom_sf"/>
</dbReference>
<evidence type="ECO:0000313" key="3">
    <source>
        <dbReference type="EMBL" id="MFD2214430.1"/>
    </source>
</evidence>
<evidence type="ECO:0000313" key="4">
    <source>
        <dbReference type="Proteomes" id="UP001597318"/>
    </source>
</evidence>
<feature type="compositionally biased region" description="Polar residues" evidence="2">
    <location>
        <begin position="46"/>
        <end position="63"/>
    </location>
</feature>
<dbReference type="InterPro" id="IPR019734">
    <property type="entry name" value="TPR_rpt"/>
</dbReference>
<accession>A0ABW5BY32</accession>